<name>A0A0G0BK50_9BACT</name>
<dbReference type="AlphaFoldDB" id="A0A0G0BK50"/>
<dbReference type="Proteomes" id="UP000034803">
    <property type="component" value="Unassembled WGS sequence"/>
</dbReference>
<accession>A0A0G0BK50</accession>
<proteinExistence type="predicted"/>
<dbReference type="EMBL" id="LBOI01000009">
    <property type="protein sequence ID" value="KKP31432.1"/>
    <property type="molecule type" value="Genomic_DNA"/>
</dbReference>
<keyword evidence="1" id="KW-0472">Membrane</keyword>
<feature type="transmembrane region" description="Helical" evidence="1">
    <location>
        <begin position="156"/>
        <end position="179"/>
    </location>
</feature>
<keyword evidence="1" id="KW-0812">Transmembrane</keyword>
<comment type="caution">
    <text evidence="2">The sequence shown here is derived from an EMBL/GenBank/DDBJ whole genome shotgun (WGS) entry which is preliminary data.</text>
</comment>
<reference evidence="2 3" key="1">
    <citation type="journal article" date="2015" name="Nature">
        <title>rRNA introns, odd ribosomes, and small enigmatic genomes across a large radiation of phyla.</title>
        <authorList>
            <person name="Brown C.T."/>
            <person name="Hug L.A."/>
            <person name="Thomas B.C."/>
            <person name="Sharon I."/>
            <person name="Castelle C.J."/>
            <person name="Singh A."/>
            <person name="Wilkins M.J."/>
            <person name="Williams K.H."/>
            <person name="Banfield J.F."/>
        </authorList>
    </citation>
    <scope>NUCLEOTIDE SEQUENCE [LARGE SCALE GENOMIC DNA]</scope>
</reference>
<evidence type="ECO:0000256" key="1">
    <source>
        <dbReference type="SAM" id="Phobius"/>
    </source>
</evidence>
<evidence type="ECO:0000313" key="2">
    <source>
        <dbReference type="EMBL" id="KKP31432.1"/>
    </source>
</evidence>
<organism evidence="2 3">
    <name type="scientific">Candidatus Woesebacteria bacterium GW2011_GWC2_31_9</name>
    <dbReference type="NCBI Taxonomy" id="1618586"/>
    <lineage>
        <taxon>Bacteria</taxon>
        <taxon>Candidatus Woeseibacteriota</taxon>
    </lineage>
</organism>
<keyword evidence="1" id="KW-1133">Transmembrane helix</keyword>
<protein>
    <submittedName>
        <fullName evidence="2">Uncharacterized protein</fullName>
    </submittedName>
</protein>
<gene>
    <name evidence="2" type="ORF">UR21_C0009G0013</name>
</gene>
<evidence type="ECO:0000313" key="3">
    <source>
        <dbReference type="Proteomes" id="UP000034803"/>
    </source>
</evidence>
<sequence>MEAPFGIIFLKKAELFNLVSRFDKQYGGSPSNNPWLIEKQILRWTYGHHKHLGSPIKTEHLSLGSQNNKLHDFKMIDSKGGLRSQFKYLEKNSLTKPLENLVVRGFANYFNESEGHNAIVINKDGLLVGEVIADMEKDNIFIKANYLFYSHMMDHLGATVMMIVTTIGLIKLFISFFYVK</sequence>